<keyword evidence="1" id="KW-0812">Transmembrane</keyword>
<dbReference type="EMBL" id="MLAG01000035">
    <property type="protein sequence ID" value="OOF82147.1"/>
    <property type="molecule type" value="Genomic_DNA"/>
</dbReference>
<protein>
    <recommendedName>
        <fullName evidence="4">Phage tail tape measure protein</fullName>
    </recommendedName>
</protein>
<dbReference type="AlphaFoldDB" id="A0A1V3KWT7"/>
<proteinExistence type="predicted"/>
<evidence type="ECO:0000313" key="2">
    <source>
        <dbReference type="EMBL" id="OOF82147.1"/>
    </source>
</evidence>
<sequence length="196" mass="21601">MFSYKTTINALSATKATIIGKSITFYSALKKIPIAFINIVKNAKNLSFWLNVLKTILKVAFSPIRMILLGIGSLLGFLLSPIGLLVTAFVGAGILIYKNWEKVKHFFGGFWEGLKSGLAPVIEKFKPLGDLFGVVVGWIEKAVKWFTDLLSPVENTAIELLAASRAGRDFGEWLAKGIDFALKPLQLLIDGVKWLQ</sequence>
<comment type="caution">
    <text evidence="2">The sequence shown here is derived from an EMBL/GenBank/DDBJ whole genome shotgun (WGS) entry which is preliminary data.</text>
</comment>
<accession>A0A1V3KWT7</accession>
<evidence type="ECO:0000313" key="3">
    <source>
        <dbReference type="Proteomes" id="UP000188573"/>
    </source>
</evidence>
<keyword evidence="3" id="KW-1185">Reference proteome</keyword>
<organism evidence="2 3">
    <name type="scientific">Rodentibacter ratti</name>
    <dbReference type="NCBI Taxonomy" id="1906745"/>
    <lineage>
        <taxon>Bacteria</taxon>
        <taxon>Pseudomonadati</taxon>
        <taxon>Pseudomonadota</taxon>
        <taxon>Gammaproteobacteria</taxon>
        <taxon>Pasteurellales</taxon>
        <taxon>Pasteurellaceae</taxon>
        <taxon>Rodentibacter</taxon>
    </lineage>
</organism>
<keyword evidence="1" id="KW-1133">Transmembrane helix</keyword>
<dbReference type="Proteomes" id="UP000188573">
    <property type="component" value="Unassembled WGS sequence"/>
</dbReference>
<dbReference type="PANTHER" id="PTHR37813">
    <property type="entry name" value="FELS-2 PROPHAGE PROTEIN"/>
    <property type="match status" value="1"/>
</dbReference>
<feature type="transmembrane region" description="Helical" evidence="1">
    <location>
        <begin position="48"/>
        <end position="68"/>
    </location>
</feature>
<dbReference type="PANTHER" id="PTHR37813:SF1">
    <property type="entry name" value="FELS-2 PROPHAGE PROTEIN"/>
    <property type="match status" value="1"/>
</dbReference>
<evidence type="ECO:0008006" key="4">
    <source>
        <dbReference type="Google" id="ProtNLM"/>
    </source>
</evidence>
<evidence type="ECO:0000256" key="1">
    <source>
        <dbReference type="SAM" id="Phobius"/>
    </source>
</evidence>
<reference evidence="2 3" key="1">
    <citation type="submission" date="2016-10" db="EMBL/GenBank/DDBJ databases">
        <title>Rodentibacter gen. nov. and new species.</title>
        <authorList>
            <person name="Christensen H."/>
        </authorList>
    </citation>
    <scope>NUCLEOTIDE SEQUENCE [LARGE SCALE GENOMIC DNA]</scope>
    <source>
        <strain evidence="2 3">Ac81</strain>
    </source>
</reference>
<gene>
    <name evidence="2" type="ORF">BKG92_07200</name>
</gene>
<name>A0A1V3KWT7_9PAST</name>
<keyword evidence="1" id="KW-0472">Membrane</keyword>
<feature type="transmembrane region" description="Helical" evidence="1">
    <location>
        <begin position="74"/>
        <end position="97"/>
    </location>
</feature>